<protein>
    <submittedName>
        <fullName evidence="2">Prepilin-type N-terminal cleavage/methylation domain-containing protein</fullName>
    </submittedName>
</protein>
<dbReference type="Pfam" id="PF07963">
    <property type="entry name" value="N_methyl"/>
    <property type="match status" value="1"/>
</dbReference>
<dbReference type="InterPro" id="IPR012902">
    <property type="entry name" value="N_methyl_site"/>
</dbReference>
<comment type="caution">
    <text evidence="2">The sequence shown here is derived from an EMBL/GenBank/DDBJ whole genome shotgun (WGS) entry which is preliminary data.</text>
</comment>
<dbReference type="AlphaFoldDB" id="A0A3N1VLP4"/>
<evidence type="ECO:0000313" key="3">
    <source>
        <dbReference type="Proteomes" id="UP000276223"/>
    </source>
</evidence>
<dbReference type="PROSITE" id="PS00409">
    <property type="entry name" value="PROKAR_NTER_METHYL"/>
    <property type="match status" value="1"/>
</dbReference>
<keyword evidence="1" id="KW-0812">Transmembrane</keyword>
<dbReference type="EMBL" id="RJVA01000010">
    <property type="protein sequence ID" value="ROR01938.1"/>
    <property type="molecule type" value="Genomic_DNA"/>
</dbReference>
<name>A0A3N1VLP4_9BACT</name>
<gene>
    <name evidence="2" type="ORF">EDC27_1134</name>
</gene>
<dbReference type="Proteomes" id="UP000276223">
    <property type="component" value="Unassembled WGS sequence"/>
</dbReference>
<keyword evidence="1" id="KW-1133">Transmembrane helix</keyword>
<dbReference type="NCBIfam" id="TIGR02532">
    <property type="entry name" value="IV_pilin_GFxxxE"/>
    <property type="match status" value="1"/>
</dbReference>
<evidence type="ECO:0000313" key="2">
    <source>
        <dbReference type="EMBL" id="ROR01938.1"/>
    </source>
</evidence>
<keyword evidence="3" id="KW-1185">Reference proteome</keyword>
<organism evidence="2 3">
    <name type="scientific">Desulfosoma caldarium</name>
    <dbReference type="NCBI Taxonomy" id="610254"/>
    <lineage>
        <taxon>Bacteria</taxon>
        <taxon>Pseudomonadati</taxon>
        <taxon>Thermodesulfobacteriota</taxon>
        <taxon>Syntrophobacteria</taxon>
        <taxon>Syntrophobacterales</taxon>
        <taxon>Syntrophobacteraceae</taxon>
        <taxon>Desulfosoma</taxon>
    </lineage>
</organism>
<keyword evidence="1" id="KW-0472">Membrane</keyword>
<sequence>MWNMWNRFGERTRRRMGKSRGEASGFTLVEVLVSLMVLGVALMSLWGFHWTSRHVNMKSKREATALLLANEALEAYRQAIDVDDKTYDPNGTETVTRDNILYTRTTSVTSDPTHAWRRNVTVSVRWAEQRGGQGQVVLQTIVVP</sequence>
<evidence type="ECO:0000256" key="1">
    <source>
        <dbReference type="SAM" id="Phobius"/>
    </source>
</evidence>
<feature type="transmembrane region" description="Helical" evidence="1">
    <location>
        <begin position="21"/>
        <end position="48"/>
    </location>
</feature>
<accession>A0A3N1VLP4</accession>
<reference evidence="2 3" key="1">
    <citation type="submission" date="2018-11" db="EMBL/GenBank/DDBJ databases">
        <title>Genomic Encyclopedia of Type Strains, Phase IV (KMG-IV): sequencing the most valuable type-strain genomes for metagenomic binning, comparative biology and taxonomic classification.</title>
        <authorList>
            <person name="Goeker M."/>
        </authorList>
    </citation>
    <scope>NUCLEOTIDE SEQUENCE [LARGE SCALE GENOMIC DNA]</scope>
    <source>
        <strain evidence="2 3">DSM 22027</strain>
    </source>
</reference>
<proteinExistence type="predicted"/>